<name>A0A4D7CVZ2_9ENTE</name>
<dbReference type="Gene3D" id="3.30.429.10">
    <property type="entry name" value="Macrophage Migration Inhibitory Factor"/>
    <property type="match status" value="1"/>
</dbReference>
<dbReference type="Proteomes" id="UP000298615">
    <property type="component" value="Chromosome"/>
</dbReference>
<dbReference type="SUPFAM" id="SSF55331">
    <property type="entry name" value="Tautomerase/MIF"/>
    <property type="match status" value="1"/>
</dbReference>
<evidence type="ECO:0000256" key="1">
    <source>
        <dbReference type="ARBA" id="ARBA00006723"/>
    </source>
</evidence>
<dbReference type="InterPro" id="IPR004370">
    <property type="entry name" value="4-OT-like_dom"/>
</dbReference>
<dbReference type="InterPro" id="IPR014347">
    <property type="entry name" value="Tautomerase/MIF_sf"/>
</dbReference>
<dbReference type="InterPro" id="IPR018191">
    <property type="entry name" value="4-OT"/>
</dbReference>
<proteinExistence type="inferred from homology"/>
<dbReference type="OrthoDB" id="5405937at2"/>
<dbReference type="AlphaFoldDB" id="A0A4D7CVZ2"/>
<comment type="similarity">
    <text evidence="1 3">Belongs to the 4-oxalocrotonate tautomerase family.</text>
</comment>
<dbReference type="Pfam" id="PF01361">
    <property type="entry name" value="Tautomerase"/>
    <property type="match status" value="1"/>
</dbReference>
<dbReference type="EC" id="5.3.2.-" evidence="3"/>
<reference evidence="4 5" key="1">
    <citation type="submission" date="2019-04" db="EMBL/GenBank/DDBJ databases">
        <title>Vagococcus sp. nov., isolated from faeces of yaks (Bos grunniens).</title>
        <authorList>
            <person name="Ge Y."/>
        </authorList>
    </citation>
    <scope>NUCLEOTIDE SEQUENCE [LARGE SCALE GENOMIC DNA]</scope>
    <source>
        <strain evidence="4 5">MN-17</strain>
    </source>
</reference>
<dbReference type="KEGG" id="vao:FA707_05380"/>
<dbReference type="PANTHER" id="PTHR35530:SF1">
    <property type="entry name" value="2-HYDROXYMUCONATE TAUTOMERASE"/>
    <property type="match status" value="1"/>
</dbReference>
<dbReference type="EMBL" id="CP039712">
    <property type="protein sequence ID" value="QCI86431.1"/>
    <property type="molecule type" value="Genomic_DNA"/>
</dbReference>
<dbReference type="NCBIfam" id="TIGR00013">
    <property type="entry name" value="taut"/>
    <property type="match status" value="1"/>
</dbReference>
<dbReference type="NCBIfam" id="NF002571">
    <property type="entry name" value="PRK02220.1"/>
    <property type="match status" value="1"/>
</dbReference>
<keyword evidence="5" id="KW-1185">Reference proteome</keyword>
<dbReference type="RefSeq" id="WP_136953262.1">
    <property type="nucleotide sequence ID" value="NZ_CP039712.1"/>
</dbReference>
<keyword evidence="2 3" id="KW-0413">Isomerase</keyword>
<evidence type="ECO:0000313" key="4">
    <source>
        <dbReference type="EMBL" id="QCI86431.1"/>
    </source>
</evidence>
<evidence type="ECO:0000256" key="2">
    <source>
        <dbReference type="ARBA" id="ARBA00023235"/>
    </source>
</evidence>
<organism evidence="4 5">
    <name type="scientific">Vagococcus zengguangii</name>
    <dbReference type="NCBI Taxonomy" id="2571750"/>
    <lineage>
        <taxon>Bacteria</taxon>
        <taxon>Bacillati</taxon>
        <taxon>Bacillota</taxon>
        <taxon>Bacilli</taxon>
        <taxon>Lactobacillales</taxon>
        <taxon>Enterococcaceae</taxon>
        <taxon>Vagococcus</taxon>
    </lineage>
</organism>
<accession>A0A4D7CVZ2</accession>
<evidence type="ECO:0000313" key="5">
    <source>
        <dbReference type="Proteomes" id="UP000298615"/>
    </source>
</evidence>
<sequence>MPIVHIELLEGRTDEQKKSMVQEVTEAISKTSGAPKENIHVVIQEMKKEHYAVGGVLKSELN</sequence>
<dbReference type="CDD" id="cd00491">
    <property type="entry name" value="4Oxalocrotonate_Tautomerase"/>
    <property type="match status" value="1"/>
</dbReference>
<protein>
    <recommendedName>
        <fullName evidence="3">Tautomerase</fullName>
        <ecNumber evidence="3">5.3.2.-</ecNumber>
    </recommendedName>
</protein>
<gene>
    <name evidence="4" type="ORF">FA707_05380</name>
</gene>
<dbReference type="GO" id="GO:0016853">
    <property type="term" value="F:isomerase activity"/>
    <property type="evidence" value="ECO:0007669"/>
    <property type="project" value="UniProtKB-UniRule"/>
</dbReference>
<evidence type="ECO:0000256" key="3">
    <source>
        <dbReference type="RuleBase" id="RU362032"/>
    </source>
</evidence>
<dbReference type="PANTHER" id="PTHR35530">
    <property type="entry name" value="TAUTOMERASE-RELATED"/>
    <property type="match status" value="1"/>
</dbReference>